<dbReference type="InterPro" id="IPR002562">
    <property type="entry name" value="3'-5'_exonuclease_dom"/>
</dbReference>
<dbReference type="InterPro" id="IPR051132">
    <property type="entry name" value="3-5_Exonuclease_domain"/>
</dbReference>
<name>A0A5A8E685_CAFRO</name>
<dbReference type="PANTHER" id="PTHR13620">
    <property type="entry name" value="3-5 EXONUCLEASE"/>
    <property type="match status" value="1"/>
</dbReference>
<dbReference type="Pfam" id="PF01612">
    <property type="entry name" value="DNA_pol_A_exo1"/>
    <property type="match status" value="1"/>
</dbReference>
<dbReference type="GO" id="GO:0003676">
    <property type="term" value="F:nucleic acid binding"/>
    <property type="evidence" value="ECO:0007669"/>
    <property type="project" value="InterPro"/>
</dbReference>
<evidence type="ECO:0000256" key="3">
    <source>
        <dbReference type="SAM" id="MobiDB-lite"/>
    </source>
</evidence>
<dbReference type="InterPro" id="IPR012337">
    <property type="entry name" value="RNaseH-like_sf"/>
</dbReference>
<dbReference type="PANTHER" id="PTHR13620:SF104">
    <property type="entry name" value="EXONUCLEASE 3'-5' DOMAIN-CONTAINING PROTEIN 2"/>
    <property type="match status" value="1"/>
</dbReference>
<proteinExistence type="predicted"/>
<dbReference type="GO" id="GO:0005737">
    <property type="term" value="C:cytoplasm"/>
    <property type="evidence" value="ECO:0007669"/>
    <property type="project" value="TreeGrafter"/>
</dbReference>
<keyword evidence="2" id="KW-0378">Hydrolase</keyword>
<dbReference type="Gene3D" id="3.30.420.10">
    <property type="entry name" value="Ribonuclease H-like superfamily/Ribonuclease H"/>
    <property type="match status" value="2"/>
</dbReference>
<feature type="compositionally biased region" description="Low complexity" evidence="3">
    <location>
        <begin position="235"/>
        <end position="251"/>
    </location>
</feature>
<dbReference type="GO" id="GO:0006139">
    <property type="term" value="P:nucleobase-containing compound metabolic process"/>
    <property type="evidence" value="ECO:0007669"/>
    <property type="project" value="InterPro"/>
</dbReference>
<dbReference type="GO" id="GO:0008408">
    <property type="term" value="F:3'-5' exonuclease activity"/>
    <property type="evidence" value="ECO:0007669"/>
    <property type="project" value="InterPro"/>
</dbReference>
<comment type="caution">
    <text evidence="5">The sequence shown here is derived from an EMBL/GenBank/DDBJ whole genome shotgun (WGS) entry which is preliminary data.</text>
</comment>
<evidence type="ECO:0000256" key="2">
    <source>
        <dbReference type="ARBA" id="ARBA00022801"/>
    </source>
</evidence>
<protein>
    <recommendedName>
        <fullName evidence="4">3'-5' exonuclease domain-containing protein</fullName>
    </recommendedName>
</protein>
<organism evidence="5 6">
    <name type="scientific">Cafeteria roenbergensis</name>
    <name type="common">Marine flagellate</name>
    <dbReference type="NCBI Taxonomy" id="33653"/>
    <lineage>
        <taxon>Eukaryota</taxon>
        <taxon>Sar</taxon>
        <taxon>Stramenopiles</taxon>
        <taxon>Bigyra</taxon>
        <taxon>Opalozoa</taxon>
        <taxon>Bicosoecida</taxon>
        <taxon>Cafeteriaceae</taxon>
        <taxon>Cafeteria</taxon>
    </lineage>
</organism>
<gene>
    <name evidence="5" type="ORF">FNF27_05294</name>
</gene>
<dbReference type="EMBL" id="VLTO01000036">
    <property type="protein sequence ID" value="KAA0173206.1"/>
    <property type="molecule type" value="Genomic_DNA"/>
</dbReference>
<dbReference type="OrthoDB" id="1920326at2759"/>
<dbReference type="SUPFAM" id="SSF53098">
    <property type="entry name" value="Ribonuclease H-like"/>
    <property type="match status" value="1"/>
</dbReference>
<sequence length="351" mass="37382">MGAVSPLIFQQASSYPAPLSAAGSDGEAAGLPVRATMAYSNRQADEWVARRLLSQKAASAYLTEGQVPSDECWLAPREPLAMQGRTHAVDGAARALACELEATDAPAVVGFDSEDTPQFLRLSPDDGPALVQLAVEDDVLLCPVRRGRAPPRLVTAALETPVLLKAGVGVLRDTDTMVEDHGVHCKSLLDISLAHTVLVVSGLLGPEHDLGQITSPEHWLQLPAEMRRGDGLPMGGLQQLQQQPRQEQAPPAEDGVLRSVLELPHVAETVARRSTMLRVNSIGLARLAEHWCGVKSWKSRISRSNWGRLPLASDQIVYAAVDAWAGSAIVAGMFKAGAIDHAFATAIATEA</sequence>
<evidence type="ECO:0000256" key="1">
    <source>
        <dbReference type="ARBA" id="ARBA00022722"/>
    </source>
</evidence>
<feature type="domain" description="3'-5' exonuclease" evidence="4">
    <location>
        <begin position="267"/>
        <end position="328"/>
    </location>
</feature>
<evidence type="ECO:0000259" key="4">
    <source>
        <dbReference type="Pfam" id="PF01612"/>
    </source>
</evidence>
<evidence type="ECO:0000313" key="6">
    <source>
        <dbReference type="Proteomes" id="UP000322899"/>
    </source>
</evidence>
<keyword evidence="1" id="KW-0540">Nuclease</keyword>
<evidence type="ECO:0000313" key="5">
    <source>
        <dbReference type="EMBL" id="KAA0173206.1"/>
    </source>
</evidence>
<accession>A0A5A8E685</accession>
<dbReference type="GO" id="GO:0005634">
    <property type="term" value="C:nucleus"/>
    <property type="evidence" value="ECO:0007669"/>
    <property type="project" value="TreeGrafter"/>
</dbReference>
<reference evidence="5 6" key="1">
    <citation type="submission" date="2019-07" db="EMBL/GenBank/DDBJ databases">
        <title>Genomes of Cafeteria roenbergensis.</title>
        <authorList>
            <person name="Fischer M.G."/>
            <person name="Hackl T."/>
            <person name="Roman M."/>
        </authorList>
    </citation>
    <scope>NUCLEOTIDE SEQUENCE [LARGE SCALE GENOMIC DNA]</scope>
    <source>
        <strain evidence="5 6">E4-10P</strain>
    </source>
</reference>
<feature type="region of interest" description="Disordered" evidence="3">
    <location>
        <begin position="231"/>
        <end position="252"/>
    </location>
</feature>
<dbReference type="Proteomes" id="UP000322899">
    <property type="component" value="Unassembled WGS sequence"/>
</dbReference>
<dbReference type="AlphaFoldDB" id="A0A5A8E685"/>
<dbReference type="InterPro" id="IPR036397">
    <property type="entry name" value="RNaseH_sf"/>
</dbReference>